<dbReference type="EMBL" id="RXHU01000015">
    <property type="protein sequence ID" value="RTE10822.1"/>
    <property type="molecule type" value="Genomic_DNA"/>
</dbReference>
<keyword evidence="1" id="KW-0805">Transcription regulation</keyword>
<dbReference type="PROSITE" id="PS01124">
    <property type="entry name" value="HTH_ARAC_FAMILY_2"/>
    <property type="match status" value="1"/>
</dbReference>
<keyword evidence="7" id="KW-1185">Reference proteome</keyword>
<feature type="transmembrane region" description="Helical" evidence="4">
    <location>
        <begin position="305"/>
        <end position="329"/>
    </location>
</feature>
<keyword evidence="4" id="KW-1133">Transmembrane helix</keyword>
<accession>A0A3S0CCK0</accession>
<dbReference type="Proteomes" id="UP000276128">
    <property type="component" value="Unassembled WGS sequence"/>
</dbReference>
<evidence type="ECO:0000256" key="4">
    <source>
        <dbReference type="SAM" id="Phobius"/>
    </source>
</evidence>
<dbReference type="Pfam" id="PF12833">
    <property type="entry name" value="HTH_18"/>
    <property type="match status" value="1"/>
</dbReference>
<keyword evidence="4" id="KW-0812">Transmembrane</keyword>
<dbReference type="InterPro" id="IPR009057">
    <property type="entry name" value="Homeodomain-like_sf"/>
</dbReference>
<comment type="caution">
    <text evidence="6">The sequence shown here is derived from an EMBL/GenBank/DDBJ whole genome shotgun (WGS) entry which is preliminary data.</text>
</comment>
<gene>
    <name evidence="6" type="ORF">EJQ19_06030</name>
</gene>
<evidence type="ECO:0000313" key="6">
    <source>
        <dbReference type="EMBL" id="RTE10822.1"/>
    </source>
</evidence>
<dbReference type="Gene3D" id="1.10.10.60">
    <property type="entry name" value="Homeodomain-like"/>
    <property type="match status" value="2"/>
</dbReference>
<dbReference type="SMART" id="SM00342">
    <property type="entry name" value="HTH_ARAC"/>
    <property type="match status" value="1"/>
</dbReference>
<keyword evidence="3" id="KW-0804">Transcription</keyword>
<evidence type="ECO:0000256" key="2">
    <source>
        <dbReference type="ARBA" id="ARBA00023125"/>
    </source>
</evidence>
<dbReference type="OrthoDB" id="2650757at2"/>
<dbReference type="SUPFAM" id="SSF46689">
    <property type="entry name" value="Homeodomain-like"/>
    <property type="match status" value="1"/>
</dbReference>
<dbReference type="Gene3D" id="3.30.450.20">
    <property type="entry name" value="PAS domain"/>
    <property type="match status" value="1"/>
</dbReference>
<dbReference type="InterPro" id="IPR018060">
    <property type="entry name" value="HTH_AraC"/>
</dbReference>
<proteinExistence type="predicted"/>
<protein>
    <submittedName>
        <fullName evidence="6">AraC family transcriptional regulator</fullName>
    </submittedName>
</protein>
<dbReference type="RefSeq" id="WP_126140284.1">
    <property type="nucleotide sequence ID" value="NZ_RXHU01000015.1"/>
</dbReference>
<dbReference type="PANTHER" id="PTHR43280:SF2">
    <property type="entry name" value="HTH-TYPE TRANSCRIPTIONAL REGULATOR EXSA"/>
    <property type="match status" value="1"/>
</dbReference>
<keyword evidence="4" id="KW-0472">Membrane</keyword>
<name>A0A3S0CCK0_9BACL</name>
<dbReference type="GO" id="GO:0043565">
    <property type="term" value="F:sequence-specific DNA binding"/>
    <property type="evidence" value="ECO:0007669"/>
    <property type="project" value="InterPro"/>
</dbReference>
<keyword evidence="2" id="KW-0238">DNA-binding</keyword>
<dbReference type="GO" id="GO:0003700">
    <property type="term" value="F:DNA-binding transcription factor activity"/>
    <property type="evidence" value="ECO:0007669"/>
    <property type="project" value="InterPro"/>
</dbReference>
<feature type="transmembrane region" description="Helical" evidence="4">
    <location>
        <begin position="13"/>
        <end position="37"/>
    </location>
</feature>
<sequence length="782" mass="89634">MRNVMTVFRKKNMLFKIILSYVLIGFLFISCFSYLVLKRVSSNMTEEIVETSTRMMNQTYNTADILLSFTYNYYSQLYLNNEYIAKALNGTSFSTNEIYDINSQLGGFRNTNPLVSSIYVYNYHAGVVFNSAKAFSTIDDFYDKGMTDLLKVGDITRNGLFIPRTATLSFSKDSNKLTKQDYISIIYTRIEPGKAQNSMVLNLDQKVLQSLILKGNDARLNKMMIINYQGHIISEPTGWSSGDASTQGILSTIVRSNNIRGEMDETIQGKSYRVSYVKSDNLGWNFVVFSEKNEMLGKVHTLQNFILALTLVCILLISITSALFTRIIYIPISKLLIRIKATTETKEKASLNEYDLINKSFSLLEGKVETLQTDFNQSVPARRQSLLRSVLNGIVNHNQEVKRAMEKLQIGSAGDQFVVCVLKIDGFHDVSRKYDMVDLSLFKFAIQNISQEIVGNTFKLEIIENGYDSIDFVFNLGSDSDNVEAHTGVLRSLFADIQSNIRSFLKMTVTIGIGPVAHSMEQLRDSRDSAYQTVLYRLIFGTNSILSFDDLIAVESREYEYPDSLEKQIMTSLKAGDMETLKEYTSEFFAEMMAFTYDVIIHSLIQLLIMTIRVAKSMSSFEQPDNSLEIHTCQQELLRLDTLEQMEVWYINLCQMIVKLRDQEFKSKNSKTVAAMVEYMKENYLDYNLSVDRMSQFVGLSTNYMRRLFKEEMSLSVSEYLTALRLEKAKELLVITDDPARKIGENVGFENTNYFYVLFKKHVGMTPDHYRREHKLETLLLE</sequence>
<dbReference type="PANTHER" id="PTHR43280">
    <property type="entry name" value="ARAC-FAMILY TRANSCRIPTIONAL REGULATOR"/>
    <property type="match status" value="1"/>
</dbReference>
<dbReference type="AlphaFoldDB" id="A0A3S0CCK0"/>
<feature type="domain" description="HTH araC/xylS-type" evidence="5">
    <location>
        <begin position="674"/>
        <end position="773"/>
    </location>
</feature>
<organism evidence="6 7">
    <name type="scientific">Paenibacillus whitsoniae</name>
    <dbReference type="NCBI Taxonomy" id="2496558"/>
    <lineage>
        <taxon>Bacteria</taxon>
        <taxon>Bacillati</taxon>
        <taxon>Bacillota</taxon>
        <taxon>Bacilli</taxon>
        <taxon>Bacillales</taxon>
        <taxon>Paenibacillaceae</taxon>
        <taxon>Paenibacillus</taxon>
    </lineage>
</organism>
<reference evidence="6 7" key="1">
    <citation type="submission" date="2018-12" db="EMBL/GenBank/DDBJ databases">
        <title>Bacillus ochoae sp. nov., Paenibacillus whitsoniae sp. nov., Paenibacillus spiritus sp. nov. Isolated from the Mars Exploration Rover during spacecraft assembly.</title>
        <authorList>
            <person name="Seuylemezian A."/>
            <person name="Vaishampayan P."/>
        </authorList>
    </citation>
    <scope>NUCLEOTIDE SEQUENCE [LARGE SCALE GENOMIC DNA]</scope>
    <source>
        <strain evidence="6 7">MER 54</strain>
    </source>
</reference>
<evidence type="ECO:0000259" key="5">
    <source>
        <dbReference type="PROSITE" id="PS01124"/>
    </source>
</evidence>
<evidence type="ECO:0000256" key="1">
    <source>
        <dbReference type="ARBA" id="ARBA00023015"/>
    </source>
</evidence>
<evidence type="ECO:0000256" key="3">
    <source>
        <dbReference type="ARBA" id="ARBA00023163"/>
    </source>
</evidence>
<evidence type="ECO:0000313" key="7">
    <source>
        <dbReference type="Proteomes" id="UP000276128"/>
    </source>
</evidence>
<dbReference type="PROSITE" id="PS51257">
    <property type="entry name" value="PROKAR_LIPOPROTEIN"/>
    <property type="match status" value="1"/>
</dbReference>